<comment type="subcellular location">
    <subcellularLocation>
        <location evidence="1">Cell outer membrane</location>
    </subcellularLocation>
</comment>
<dbReference type="Gene3D" id="2.40.170.20">
    <property type="entry name" value="TonB-dependent receptor, beta-barrel domain"/>
    <property type="match status" value="1"/>
</dbReference>
<evidence type="ECO:0008006" key="7">
    <source>
        <dbReference type="Google" id="ProtNLM"/>
    </source>
</evidence>
<dbReference type="Pfam" id="PF13715">
    <property type="entry name" value="CarbopepD_reg_2"/>
    <property type="match status" value="1"/>
</dbReference>
<organism evidence="6">
    <name type="scientific">bioreactor metagenome</name>
    <dbReference type="NCBI Taxonomy" id="1076179"/>
    <lineage>
        <taxon>unclassified sequences</taxon>
        <taxon>metagenomes</taxon>
        <taxon>ecological metagenomes</taxon>
    </lineage>
</organism>
<accession>A0A644U000</accession>
<dbReference type="InterPro" id="IPR041700">
    <property type="entry name" value="OMP_b-brl_3"/>
</dbReference>
<feature type="domain" description="TonB-dependent receptor plug" evidence="4">
    <location>
        <begin position="119"/>
        <end position="216"/>
    </location>
</feature>
<dbReference type="Gene3D" id="2.170.130.10">
    <property type="entry name" value="TonB-dependent receptor, plug domain"/>
    <property type="match status" value="1"/>
</dbReference>
<dbReference type="Pfam" id="PF14905">
    <property type="entry name" value="OMP_b-brl_3"/>
    <property type="match status" value="1"/>
</dbReference>
<dbReference type="InterPro" id="IPR037066">
    <property type="entry name" value="Plug_dom_sf"/>
</dbReference>
<name>A0A644U000_9ZZZZ</name>
<evidence type="ECO:0000313" key="6">
    <source>
        <dbReference type="EMBL" id="MPL72470.1"/>
    </source>
</evidence>
<comment type="caution">
    <text evidence="6">The sequence shown here is derived from an EMBL/GenBank/DDBJ whole genome shotgun (WGS) entry which is preliminary data.</text>
</comment>
<dbReference type="PANTHER" id="PTHR40980">
    <property type="entry name" value="PLUG DOMAIN-CONTAINING PROTEIN"/>
    <property type="match status" value="1"/>
</dbReference>
<dbReference type="Gene3D" id="2.60.40.1120">
    <property type="entry name" value="Carboxypeptidase-like, regulatory domain"/>
    <property type="match status" value="1"/>
</dbReference>
<feature type="domain" description="Outer membrane protein beta-barrel" evidence="5">
    <location>
        <begin position="564"/>
        <end position="752"/>
    </location>
</feature>
<keyword evidence="3" id="KW-0998">Cell outer membrane</keyword>
<dbReference type="EMBL" id="VSSQ01000066">
    <property type="protein sequence ID" value="MPL72470.1"/>
    <property type="molecule type" value="Genomic_DNA"/>
</dbReference>
<evidence type="ECO:0000256" key="3">
    <source>
        <dbReference type="ARBA" id="ARBA00023237"/>
    </source>
</evidence>
<evidence type="ECO:0000256" key="1">
    <source>
        <dbReference type="ARBA" id="ARBA00004442"/>
    </source>
</evidence>
<keyword evidence="2" id="KW-0472">Membrane</keyword>
<evidence type="ECO:0000259" key="5">
    <source>
        <dbReference type="Pfam" id="PF14905"/>
    </source>
</evidence>
<dbReference type="PANTHER" id="PTHR40980:SF4">
    <property type="entry name" value="TONB-DEPENDENT RECEPTOR-LIKE BETA-BARREL DOMAIN-CONTAINING PROTEIN"/>
    <property type="match status" value="1"/>
</dbReference>
<sequence length="913" mass="103472">MTTITTAQSAAVLSGVILDKKSGEPVIGATIFIESLKKGASTDLEGKYSIEGIPSGTYSARIDCISYLSVIIEEIKISSGINNLDVMLEENATLLQEAVVTSAKRMNSDIAIVQATRSAGVVMSGISGRQISKSQDRSAAEVVKRIPGVSILNDRYIIVRGLSGRYNNVWINNSAVPSTDADTRSFSFDLLPSSQLESIMIVKSPSAEIPSDFSGGFVKILTKSMPDVNDLSISYGMNFNTATQFNDHLFNGSAPTKRPLFGERMDNNDPEQVTHITKNGFKNNWRVKSHQPFPDQRLNLMMNRNWAFGSDLSLGMVAAVNYSHGYQTYEDMLNARFGVYNSVSDKSEYIYNYVDNQYSIDDKLGVMLNLTLLDKETKIEFRNILNRLDKTRYTTREGWQNISAMYIQEKQEYFNSSRTTYTGQFLGSGKLGRGEYDWNVSYSFAGMEQPDRRIINREENNIYGDEFFGHMAIDQNEITRDFSELDEHIFAGAANYTIPVFRSLPSPAELKTGIYAEYKTRNYSNRQFFYRFNNYGLPSDFVYRDVVEKILQDENYSYDKLYIFEDTDNRNSYIGSNGIGAAYLSFKLPAGRFNFLAGLRYEKGLMKLTLYDKIYEFSTYDKKYNHGDLFPSLNISYNIDRKNLVRVAYGSSVNRQEFREVSPSVYYDFNLFSDVKGNPDLKQAKIHNADIRFEHYPSDDEYITLALFYKYFKNPIEWTYLDAGGSYTYTFENALSAKNYGVEIDVKKRLDFIGLKNFVFGINAALISSIVDFDQEYSLEKDRAMQGQSPYIVNSTLYYDNSNIGLSLGLLYNRIGRRIVGIGRVDTGSGASINNDVPDTYELPRDVVDLVATKSIGRNIEVKLSLRDLLNQPVIFEQYPRYIDGNGVIQNRRQVAKSFNPGAGIFLGVLCKF</sequence>
<dbReference type="InterPro" id="IPR008969">
    <property type="entry name" value="CarboxyPept-like_regulatory"/>
</dbReference>
<dbReference type="SUPFAM" id="SSF49464">
    <property type="entry name" value="Carboxypeptidase regulatory domain-like"/>
    <property type="match status" value="1"/>
</dbReference>
<evidence type="ECO:0000259" key="4">
    <source>
        <dbReference type="Pfam" id="PF07715"/>
    </source>
</evidence>
<reference evidence="6" key="1">
    <citation type="submission" date="2019-08" db="EMBL/GenBank/DDBJ databases">
        <authorList>
            <person name="Kucharzyk K."/>
            <person name="Murdoch R.W."/>
            <person name="Higgins S."/>
            <person name="Loffler F."/>
        </authorList>
    </citation>
    <scope>NUCLEOTIDE SEQUENCE</scope>
</reference>
<dbReference type="AlphaFoldDB" id="A0A644U000"/>
<dbReference type="InterPro" id="IPR036942">
    <property type="entry name" value="Beta-barrel_TonB_sf"/>
</dbReference>
<dbReference type="SUPFAM" id="SSF56935">
    <property type="entry name" value="Porins"/>
    <property type="match status" value="1"/>
</dbReference>
<dbReference type="Pfam" id="PF07715">
    <property type="entry name" value="Plug"/>
    <property type="match status" value="1"/>
</dbReference>
<dbReference type="GO" id="GO:0009279">
    <property type="term" value="C:cell outer membrane"/>
    <property type="evidence" value="ECO:0007669"/>
    <property type="project" value="UniProtKB-SubCell"/>
</dbReference>
<dbReference type="InterPro" id="IPR012910">
    <property type="entry name" value="Plug_dom"/>
</dbReference>
<evidence type="ECO:0000256" key="2">
    <source>
        <dbReference type="ARBA" id="ARBA00023136"/>
    </source>
</evidence>
<gene>
    <name evidence="6" type="ORF">SDC9_18255</name>
</gene>
<proteinExistence type="predicted"/>
<protein>
    <recommendedName>
        <fullName evidence="7">TonB-dependent receptor</fullName>
    </recommendedName>
</protein>